<keyword evidence="2 3" id="KW-0472">Membrane</keyword>
<evidence type="ECO:0000313" key="5">
    <source>
        <dbReference type="Proteomes" id="UP001293593"/>
    </source>
</evidence>
<evidence type="ECO:0008006" key="6">
    <source>
        <dbReference type="Google" id="ProtNLM"/>
    </source>
</evidence>
<comment type="caution">
    <text evidence="4">The sequence shown here is derived from an EMBL/GenBank/DDBJ whole genome shotgun (WGS) entry which is preliminary data.</text>
</comment>
<accession>A0AAE1IR77</accession>
<comment type="subcellular location">
    <subcellularLocation>
        <location evidence="1">Membrane</location>
    </subcellularLocation>
</comment>
<dbReference type="PANTHER" id="PTHR31234:SF65">
    <property type="entry name" value="LATE EMBRYOGENESIS ABUNDANT PROTEIN, LEA_2 SUBGROUP"/>
    <property type="match status" value="1"/>
</dbReference>
<sequence>MKPAKRSLKICLAVSMVFLVLLAAVIVTLAFTIFKPKDPEISVKTMGFPLSPGLTGNVTVNMTVTIVNRNYASFTYENSNGQVNFEDVLLGEVPMETRSIPARTTVNFNTSADLMIGKLIKDPKFLVQVVANGTVVLRSTAILPGKVTALKIFKKKATVYNTCDIPIHVASLTKGVESRCVSKIKM</sequence>
<dbReference type="EMBL" id="JAWXYG010000013">
    <property type="protein sequence ID" value="KAK4255360.1"/>
    <property type="molecule type" value="Genomic_DNA"/>
</dbReference>
<keyword evidence="3" id="KW-1133">Transmembrane helix</keyword>
<evidence type="ECO:0000256" key="3">
    <source>
        <dbReference type="SAM" id="Phobius"/>
    </source>
</evidence>
<gene>
    <name evidence="4" type="ORF">QN277_008369</name>
</gene>
<evidence type="ECO:0000313" key="4">
    <source>
        <dbReference type="EMBL" id="KAK4255360.1"/>
    </source>
</evidence>
<dbReference type="AlphaFoldDB" id="A0AAE1IR77"/>
<proteinExistence type="predicted"/>
<evidence type="ECO:0000256" key="2">
    <source>
        <dbReference type="ARBA" id="ARBA00023136"/>
    </source>
</evidence>
<name>A0AAE1IR77_9FABA</name>
<dbReference type="GO" id="GO:0098542">
    <property type="term" value="P:defense response to other organism"/>
    <property type="evidence" value="ECO:0007669"/>
    <property type="project" value="InterPro"/>
</dbReference>
<dbReference type="Proteomes" id="UP001293593">
    <property type="component" value="Unassembled WGS sequence"/>
</dbReference>
<dbReference type="GO" id="GO:0016020">
    <property type="term" value="C:membrane"/>
    <property type="evidence" value="ECO:0007669"/>
    <property type="project" value="UniProtKB-SubCell"/>
</dbReference>
<keyword evidence="5" id="KW-1185">Reference proteome</keyword>
<organism evidence="4 5">
    <name type="scientific">Acacia crassicarpa</name>
    <name type="common">northern wattle</name>
    <dbReference type="NCBI Taxonomy" id="499986"/>
    <lineage>
        <taxon>Eukaryota</taxon>
        <taxon>Viridiplantae</taxon>
        <taxon>Streptophyta</taxon>
        <taxon>Embryophyta</taxon>
        <taxon>Tracheophyta</taxon>
        <taxon>Spermatophyta</taxon>
        <taxon>Magnoliopsida</taxon>
        <taxon>eudicotyledons</taxon>
        <taxon>Gunneridae</taxon>
        <taxon>Pentapetalae</taxon>
        <taxon>rosids</taxon>
        <taxon>fabids</taxon>
        <taxon>Fabales</taxon>
        <taxon>Fabaceae</taxon>
        <taxon>Caesalpinioideae</taxon>
        <taxon>mimosoid clade</taxon>
        <taxon>Acacieae</taxon>
        <taxon>Acacia</taxon>
    </lineage>
</organism>
<reference evidence="4" key="1">
    <citation type="submission" date="2023-10" db="EMBL/GenBank/DDBJ databases">
        <title>Chromosome-level genome of the transformable northern wattle, Acacia crassicarpa.</title>
        <authorList>
            <person name="Massaro I."/>
            <person name="Sinha N.R."/>
            <person name="Poethig S."/>
            <person name="Leichty A.R."/>
        </authorList>
    </citation>
    <scope>NUCLEOTIDE SEQUENCE</scope>
    <source>
        <strain evidence="4">Acra3RX</strain>
        <tissue evidence="4">Leaf</tissue>
    </source>
</reference>
<protein>
    <recommendedName>
        <fullName evidence="6">Late embryogenesis abundant protein LEA-2 subgroup domain-containing protein</fullName>
    </recommendedName>
</protein>
<keyword evidence="3" id="KW-0812">Transmembrane</keyword>
<dbReference type="PANTHER" id="PTHR31234">
    <property type="entry name" value="LATE EMBRYOGENESIS ABUNDANT (LEA) HYDROXYPROLINE-RICH GLYCOPROTEIN FAMILY"/>
    <property type="match status" value="1"/>
</dbReference>
<dbReference type="InterPro" id="IPR044839">
    <property type="entry name" value="NDR1-like"/>
</dbReference>
<feature type="transmembrane region" description="Helical" evidence="3">
    <location>
        <begin position="12"/>
        <end position="34"/>
    </location>
</feature>
<evidence type="ECO:0000256" key="1">
    <source>
        <dbReference type="ARBA" id="ARBA00004370"/>
    </source>
</evidence>